<dbReference type="HOGENOM" id="CLU_829263_0_0_1"/>
<dbReference type="OrthoDB" id="2756336at2759"/>
<gene>
    <name evidence="2" type="ORF">PHLGIDRAFT_307466</name>
</gene>
<evidence type="ECO:0000313" key="2">
    <source>
        <dbReference type="EMBL" id="KIP09663.1"/>
    </source>
</evidence>
<name>A0A0C3PR59_PHLG1</name>
<keyword evidence="3" id="KW-1185">Reference proteome</keyword>
<protein>
    <submittedName>
        <fullName evidence="2">Uncharacterized protein</fullName>
    </submittedName>
</protein>
<feature type="region of interest" description="Disordered" evidence="1">
    <location>
        <begin position="183"/>
        <end position="214"/>
    </location>
</feature>
<feature type="region of interest" description="Disordered" evidence="1">
    <location>
        <begin position="228"/>
        <end position="314"/>
    </location>
</feature>
<evidence type="ECO:0000313" key="3">
    <source>
        <dbReference type="Proteomes" id="UP000053257"/>
    </source>
</evidence>
<dbReference type="EMBL" id="KN840463">
    <property type="protein sequence ID" value="KIP09663.1"/>
    <property type="molecule type" value="Genomic_DNA"/>
</dbReference>
<evidence type="ECO:0000256" key="1">
    <source>
        <dbReference type="SAM" id="MobiDB-lite"/>
    </source>
</evidence>
<feature type="compositionally biased region" description="Low complexity" evidence="1">
    <location>
        <begin position="185"/>
        <end position="199"/>
    </location>
</feature>
<dbReference type="STRING" id="745531.A0A0C3PR59"/>
<sequence>MSLHAAQYPFSSYHHLSKLHADAPTLCACRPDCAHSLATSQISGRVLAHAHFEGDESPCSGVRIHHGDPYLGKEPLVLSPSDIRETSRSPSPTLSLPFSSTPHTDLDHPSTERGEPPSHIFHSMPPKRRSLQSILVPPFFYPALSSDAAVSPPPPSPRHRSRSASATTSQYVLPPAIPIAPIPSLPSHSAAPKNSPPSDLLDDDPFADLSPAPSTLFMTDEDFYSRPSPLPTLDIDSLPSPRHTPRSPLSQSLDASDDELVDNDRILPWQRSPITPPSTPLQRRPATLRRPKSSGNGQVRPAYTRPAFPSRPSLPSLNTLAQLNVTIPMVSFLRT</sequence>
<dbReference type="AlphaFoldDB" id="A0A0C3PR59"/>
<dbReference type="Proteomes" id="UP000053257">
    <property type="component" value="Unassembled WGS sequence"/>
</dbReference>
<feature type="compositionally biased region" description="Low complexity" evidence="1">
    <location>
        <begin position="88"/>
        <end position="103"/>
    </location>
</feature>
<feature type="compositionally biased region" description="Basic and acidic residues" evidence="1">
    <location>
        <begin position="104"/>
        <end position="116"/>
    </location>
</feature>
<proteinExistence type="predicted"/>
<feature type="region of interest" description="Disordered" evidence="1">
    <location>
        <begin position="147"/>
        <end position="168"/>
    </location>
</feature>
<reference evidence="2 3" key="1">
    <citation type="journal article" date="2014" name="PLoS Genet.">
        <title>Analysis of the Phlebiopsis gigantea genome, transcriptome and secretome provides insight into its pioneer colonization strategies of wood.</title>
        <authorList>
            <person name="Hori C."/>
            <person name="Ishida T."/>
            <person name="Igarashi K."/>
            <person name="Samejima M."/>
            <person name="Suzuki H."/>
            <person name="Master E."/>
            <person name="Ferreira P."/>
            <person name="Ruiz-Duenas F.J."/>
            <person name="Held B."/>
            <person name="Canessa P."/>
            <person name="Larrondo L.F."/>
            <person name="Schmoll M."/>
            <person name="Druzhinina I.S."/>
            <person name="Kubicek C.P."/>
            <person name="Gaskell J.A."/>
            <person name="Kersten P."/>
            <person name="St John F."/>
            <person name="Glasner J."/>
            <person name="Sabat G."/>
            <person name="Splinter BonDurant S."/>
            <person name="Syed K."/>
            <person name="Yadav J."/>
            <person name="Mgbeahuruike A.C."/>
            <person name="Kovalchuk A."/>
            <person name="Asiegbu F.O."/>
            <person name="Lackner G."/>
            <person name="Hoffmeister D."/>
            <person name="Rencoret J."/>
            <person name="Gutierrez A."/>
            <person name="Sun H."/>
            <person name="Lindquist E."/>
            <person name="Barry K."/>
            <person name="Riley R."/>
            <person name="Grigoriev I.V."/>
            <person name="Henrissat B."/>
            <person name="Kues U."/>
            <person name="Berka R.M."/>
            <person name="Martinez A.T."/>
            <person name="Covert S.F."/>
            <person name="Blanchette R.A."/>
            <person name="Cullen D."/>
        </authorList>
    </citation>
    <scope>NUCLEOTIDE SEQUENCE [LARGE SCALE GENOMIC DNA]</scope>
    <source>
        <strain evidence="2 3">11061_1 CR5-6</strain>
    </source>
</reference>
<accession>A0A0C3PR59</accession>
<feature type="region of interest" description="Disordered" evidence="1">
    <location>
        <begin position="82"/>
        <end position="125"/>
    </location>
</feature>
<organism evidence="2 3">
    <name type="scientific">Phlebiopsis gigantea (strain 11061_1 CR5-6)</name>
    <name type="common">White-rot fungus</name>
    <name type="synonym">Peniophora gigantea</name>
    <dbReference type="NCBI Taxonomy" id="745531"/>
    <lineage>
        <taxon>Eukaryota</taxon>
        <taxon>Fungi</taxon>
        <taxon>Dikarya</taxon>
        <taxon>Basidiomycota</taxon>
        <taxon>Agaricomycotina</taxon>
        <taxon>Agaricomycetes</taxon>
        <taxon>Polyporales</taxon>
        <taxon>Phanerochaetaceae</taxon>
        <taxon>Phlebiopsis</taxon>
    </lineage>
</organism>